<proteinExistence type="predicted"/>
<evidence type="ECO:0000313" key="1">
    <source>
        <dbReference type="EMBL" id="BDR57666.1"/>
    </source>
</evidence>
<dbReference type="PANTHER" id="PTHR42999:SF1">
    <property type="entry name" value="PENTAPEPTIDE REPEAT-CONTAINING PROTEIN"/>
    <property type="match status" value="1"/>
</dbReference>
<evidence type="ECO:0008006" key="3">
    <source>
        <dbReference type="Google" id="ProtNLM"/>
    </source>
</evidence>
<sequence length="329" mass="37823">MEINLEKLLNSLDELVTNLSKGGKNEQAKYFSNKIKQIKSSSEDPHNVDLILQELIACRAMAQYGNFSHIEEKYLDEVIDDAIACSAFNLNEMITAGAQLRKREIKDSTVKNQICPNLTFWQSVIKNCSFKDTDLSGIGFFEKCIVEDSVFEKVSFNSAALVSVAFRNCHFVNCDFRSVYFDTSVFENVIFEKCKIIDTEINPKNLKNVTYIGKLTDARFISRTPDTKLLVDFSNCKLDFVSFENCDLTHVKPPIDKNCIFIKDLKSKSVKALRELQSWPETSIKKVIVRRINYYSKQNEYIFNVNNFIEIEGKEVAKQFFKLLGYECV</sequence>
<dbReference type="EMBL" id="AP026802">
    <property type="protein sequence ID" value="BDR57666.1"/>
    <property type="molecule type" value="Genomic_DNA"/>
</dbReference>
<organism evidence="1 2">
    <name type="scientific">Xylocopilactobacillus apicola</name>
    <dbReference type="NCBI Taxonomy" id="2932184"/>
    <lineage>
        <taxon>Bacteria</taxon>
        <taxon>Bacillati</taxon>
        <taxon>Bacillota</taxon>
        <taxon>Bacilli</taxon>
        <taxon>Lactobacillales</taxon>
        <taxon>Lactobacillaceae</taxon>
        <taxon>Xylocopilactobacillus</taxon>
    </lineage>
</organism>
<accession>A0AAU9CZ17</accession>
<dbReference type="PANTHER" id="PTHR42999">
    <property type="entry name" value="ANTIBIOTIC RESISTANCE PROTEIN MCBG"/>
    <property type="match status" value="1"/>
</dbReference>
<protein>
    <recommendedName>
        <fullName evidence="3">Pentapeptide repeat-containing protein</fullName>
    </recommendedName>
</protein>
<dbReference type="SUPFAM" id="SSF141571">
    <property type="entry name" value="Pentapeptide repeat-like"/>
    <property type="match status" value="1"/>
</dbReference>
<keyword evidence="2" id="KW-1185">Reference proteome</keyword>
<dbReference type="InterPro" id="IPR052949">
    <property type="entry name" value="PA_immunity-related"/>
</dbReference>
<dbReference type="KEGG" id="xap:XA3_01070"/>
<gene>
    <name evidence="1" type="ORF">XA3_01070</name>
</gene>
<dbReference type="Proteomes" id="UP001321861">
    <property type="component" value="Chromosome"/>
</dbReference>
<name>A0AAU9CZ17_9LACO</name>
<dbReference type="Gene3D" id="2.160.20.80">
    <property type="entry name" value="E3 ubiquitin-protein ligase SopA"/>
    <property type="match status" value="1"/>
</dbReference>
<reference evidence="1 2" key="1">
    <citation type="journal article" date="2023" name="Microbiol. Spectr.">
        <title>Symbiosis of Carpenter Bees with Uncharacterized Lactic Acid Bacteria Showing NAD Auxotrophy.</title>
        <authorList>
            <person name="Kawasaki S."/>
            <person name="Ozawa K."/>
            <person name="Mori T."/>
            <person name="Yamamoto A."/>
            <person name="Ito M."/>
            <person name="Ohkuma M."/>
            <person name="Sakamoto M."/>
            <person name="Matsutani M."/>
        </authorList>
    </citation>
    <scope>NUCLEOTIDE SEQUENCE [LARGE SCALE GENOMIC DNA]</scope>
    <source>
        <strain evidence="1 2">XA3</strain>
    </source>
</reference>
<evidence type="ECO:0000313" key="2">
    <source>
        <dbReference type="Proteomes" id="UP001321861"/>
    </source>
</evidence>
<dbReference type="AlphaFoldDB" id="A0AAU9CZ17"/>